<evidence type="ECO:0000313" key="1">
    <source>
        <dbReference type="EMBL" id="KAK3727556.1"/>
    </source>
</evidence>
<accession>A0AAE0Y024</accession>
<keyword evidence="2" id="KW-1185">Reference proteome</keyword>
<gene>
    <name evidence="1" type="ORF">RRG08_018570</name>
</gene>
<dbReference type="EMBL" id="JAWDGP010007238">
    <property type="protein sequence ID" value="KAK3727556.1"/>
    <property type="molecule type" value="Genomic_DNA"/>
</dbReference>
<dbReference type="AlphaFoldDB" id="A0AAE0Y024"/>
<proteinExistence type="predicted"/>
<reference evidence="1" key="1">
    <citation type="journal article" date="2023" name="G3 (Bethesda)">
        <title>A reference genome for the long-term kleptoplast-retaining sea slug Elysia crispata morphotype clarki.</title>
        <authorList>
            <person name="Eastman K.E."/>
            <person name="Pendleton A.L."/>
            <person name="Shaikh M.A."/>
            <person name="Suttiyut T."/>
            <person name="Ogas R."/>
            <person name="Tomko P."/>
            <person name="Gavelis G."/>
            <person name="Widhalm J.R."/>
            <person name="Wisecaver J.H."/>
        </authorList>
    </citation>
    <scope>NUCLEOTIDE SEQUENCE</scope>
    <source>
        <strain evidence="1">ECLA1</strain>
    </source>
</reference>
<sequence length="66" mass="7361">MYVLSGVPGRSIDTSDTLDKYREEMSRDTVFRILHLQTSAVTISTSTARRCPGTPYSEYSTSKLAL</sequence>
<dbReference type="Proteomes" id="UP001283361">
    <property type="component" value="Unassembled WGS sequence"/>
</dbReference>
<evidence type="ECO:0000313" key="2">
    <source>
        <dbReference type="Proteomes" id="UP001283361"/>
    </source>
</evidence>
<name>A0AAE0Y024_9GAST</name>
<protein>
    <submittedName>
        <fullName evidence="1">Uncharacterized protein</fullName>
    </submittedName>
</protein>
<organism evidence="1 2">
    <name type="scientific">Elysia crispata</name>
    <name type="common">lettuce slug</name>
    <dbReference type="NCBI Taxonomy" id="231223"/>
    <lineage>
        <taxon>Eukaryota</taxon>
        <taxon>Metazoa</taxon>
        <taxon>Spiralia</taxon>
        <taxon>Lophotrochozoa</taxon>
        <taxon>Mollusca</taxon>
        <taxon>Gastropoda</taxon>
        <taxon>Heterobranchia</taxon>
        <taxon>Euthyneura</taxon>
        <taxon>Panpulmonata</taxon>
        <taxon>Sacoglossa</taxon>
        <taxon>Placobranchoidea</taxon>
        <taxon>Plakobranchidae</taxon>
        <taxon>Elysia</taxon>
    </lineage>
</organism>
<comment type="caution">
    <text evidence="1">The sequence shown here is derived from an EMBL/GenBank/DDBJ whole genome shotgun (WGS) entry which is preliminary data.</text>
</comment>